<evidence type="ECO:0000256" key="1">
    <source>
        <dbReference type="ARBA" id="ARBA00022487"/>
    </source>
</evidence>
<dbReference type="GO" id="GO:0009102">
    <property type="term" value="P:biotin biosynthetic process"/>
    <property type="evidence" value="ECO:0007669"/>
    <property type="project" value="UniProtKB-UniRule"/>
</dbReference>
<dbReference type="SUPFAM" id="SSF53474">
    <property type="entry name" value="alpha/beta-Hydrolases"/>
    <property type="match status" value="1"/>
</dbReference>
<dbReference type="InterPro" id="IPR050228">
    <property type="entry name" value="Carboxylesterase_BioH"/>
</dbReference>
<dbReference type="Gene3D" id="3.40.50.1820">
    <property type="entry name" value="alpha/beta hydrolase"/>
    <property type="match status" value="1"/>
</dbReference>
<organism evidence="7 8">
    <name type="scientific">Sulfuriferula nivalis</name>
    <dbReference type="NCBI Taxonomy" id="2675298"/>
    <lineage>
        <taxon>Bacteria</taxon>
        <taxon>Pseudomonadati</taxon>
        <taxon>Pseudomonadota</taxon>
        <taxon>Betaproteobacteria</taxon>
        <taxon>Nitrosomonadales</taxon>
        <taxon>Sulfuricellaceae</taxon>
        <taxon>Sulfuriferula</taxon>
    </lineage>
</organism>
<feature type="binding site" evidence="5">
    <location>
        <position position="10"/>
    </location>
    <ligand>
        <name>substrate</name>
    </ligand>
</feature>
<dbReference type="RefSeq" id="WP_162085745.1">
    <property type="nucleotide sequence ID" value="NZ_AP021881.1"/>
</dbReference>
<dbReference type="Proteomes" id="UP000463939">
    <property type="component" value="Chromosome"/>
</dbReference>
<evidence type="ECO:0000313" key="7">
    <source>
        <dbReference type="EMBL" id="BBP02050.1"/>
    </source>
</evidence>
<name>A0A809SIK5_9PROT</name>
<proteinExistence type="inferred from homology"/>
<protein>
    <recommendedName>
        <fullName evidence="5">Pimeloyl-[acyl-carrier protein] methyl ester esterase</fullName>
        <ecNumber evidence="5">3.1.1.85</ecNumber>
    </recommendedName>
    <alternativeName>
        <fullName evidence="5">Biotin synthesis protein BioH</fullName>
    </alternativeName>
    <alternativeName>
        <fullName evidence="5">Carboxylesterase BioH</fullName>
    </alternativeName>
</protein>
<evidence type="ECO:0000256" key="5">
    <source>
        <dbReference type="HAMAP-Rule" id="MF_01260"/>
    </source>
</evidence>
<keyword evidence="8" id="KW-1185">Reference proteome</keyword>
<dbReference type="PANTHER" id="PTHR43194">
    <property type="entry name" value="HYDROLASE ALPHA/BETA FOLD FAMILY"/>
    <property type="match status" value="1"/>
</dbReference>
<feature type="active site" evidence="5">
    <location>
        <position position="222"/>
    </location>
</feature>
<feature type="binding site" evidence="5">
    <location>
        <begin position="68"/>
        <end position="69"/>
    </location>
    <ligand>
        <name>substrate</name>
    </ligand>
</feature>
<sequence>MTPLVMLHGWGMHSGVWTATAEVLGERAQLVDMPGYGGRAAVAPYTLENLAEAIAAELPPLFDLCGWSLGGQVAMTLARLMPQRVRRLVLVGANPCFTTRTDWHCGIAPEVLTQFGEELAVNYEVTLKRFLALQARGDEEARAVLVRLRSLLFARGKPDSAVLQAGLTILLQADLRPQLNQITMPTLVVHGSFDQLAPVCAAEWLAPALPDGRLHVIPGASHAPFLSHRTEFETALIEFLDER</sequence>
<comment type="similarity">
    <text evidence="5">Belongs to the AB hydrolase superfamily. Carboxylesterase BioH family.</text>
</comment>
<dbReference type="Pfam" id="PF00561">
    <property type="entry name" value="Abhydrolase_1"/>
    <property type="match status" value="1"/>
</dbReference>
<feature type="domain" description="AB hydrolase-1" evidence="6">
    <location>
        <begin position="3"/>
        <end position="228"/>
    </location>
</feature>
<keyword evidence="1 5" id="KW-0719">Serine esterase</keyword>
<feature type="active site" evidence="5">
    <location>
        <position position="194"/>
    </location>
</feature>
<feature type="binding site" evidence="5">
    <location>
        <position position="222"/>
    </location>
    <ligand>
        <name>substrate</name>
    </ligand>
</feature>
<comment type="subcellular location">
    <subcellularLocation>
        <location evidence="5">Cytoplasm</location>
    </subcellularLocation>
</comment>
<dbReference type="KEGG" id="sniv:SFSGTM_27580"/>
<reference evidence="8" key="1">
    <citation type="submission" date="2019-11" db="EMBL/GenBank/DDBJ databases">
        <title>Isolation and characterization of a novel species in the genus Sulfuriferula.</title>
        <authorList>
            <person name="Mochizuki J."/>
            <person name="Kojima H."/>
            <person name="Fukui M."/>
        </authorList>
    </citation>
    <scope>NUCLEOTIDE SEQUENCE [LARGE SCALE GENOMIC DNA]</scope>
    <source>
        <strain evidence="8">SGTM</strain>
    </source>
</reference>
<keyword evidence="3 5" id="KW-0093">Biotin biosynthesis</keyword>
<comment type="subunit">
    <text evidence="5">Monomer.</text>
</comment>
<dbReference type="InterPro" id="IPR029058">
    <property type="entry name" value="AB_hydrolase_fold"/>
</dbReference>
<dbReference type="GO" id="GO:0005737">
    <property type="term" value="C:cytoplasm"/>
    <property type="evidence" value="ECO:0007669"/>
    <property type="project" value="UniProtKB-SubCell"/>
</dbReference>
<comment type="pathway">
    <text evidence="5">Cofactor biosynthesis; biotin biosynthesis.</text>
</comment>
<comment type="function">
    <text evidence="5">The physiological role of BioH is to remove the methyl group introduced by BioC when the pimeloyl moiety is complete. It allows to synthesize pimeloyl-ACP via the fatty acid synthetic pathway through the hydrolysis of the ester bonds of pimeloyl-ACP esters.</text>
</comment>
<accession>A0A809SIK5</accession>
<evidence type="ECO:0000256" key="3">
    <source>
        <dbReference type="ARBA" id="ARBA00022756"/>
    </source>
</evidence>
<dbReference type="AlphaFoldDB" id="A0A809SIK5"/>
<evidence type="ECO:0000256" key="2">
    <source>
        <dbReference type="ARBA" id="ARBA00022490"/>
    </source>
</evidence>
<keyword evidence="2 5" id="KW-0963">Cytoplasm</keyword>
<evidence type="ECO:0000259" key="6">
    <source>
        <dbReference type="Pfam" id="PF00561"/>
    </source>
</evidence>
<dbReference type="InterPro" id="IPR010076">
    <property type="entry name" value="BioH"/>
</dbReference>
<dbReference type="PANTHER" id="PTHR43194:SF5">
    <property type="entry name" value="PIMELOYL-[ACYL-CARRIER PROTEIN] METHYL ESTER ESTERASE"/>
    <property type="match status" value="1"/>
</dbReference>
<dbReference type="GO" id="GO:0090499">
    <property type="term" value="F:pimelyl-[acyl-carrier protein] methyl ester esterase activity"/>
    <property type="evidence" value="ECO:0007669"/>
    <property type="project" value="UniProtKB-EC"/>
</dbReference>
<evidence type="ECO:0000313" key="8">
    <source>
        <dbReference type="Proteomes" id="UP000463939"/>
    </source>
</evidence>
<dbReference type="HAMAP" id="MF_01260">
    <property type="entry name" value="Carboxylester"/>
    <property type="match status" value="1"/>
</dbReference>
<keyword evidence="4 5" id="KW-0378">Hydrolase</keyword>
<dbReference type="EMBL" id="AP021881">
    <property type="protein sequence ID" value="BBP02050.1"/>
    <property type="molecule type" value="Genomic_DNA"/>
</dbReference>
<evidence type="ECO:0000256" key="4">
    <source>
        <dbReference type="ARBA" id="ARBA00022801"/>
    </source>
</evidence>
<feature type="active site" description="Nucleophile" evidence="5">
    <location>
        <position position="68"/>
    </location>
</feature>
<dbReference type="UniPathway" id="UPA00078"/>
<comment type="catalytic activity">
    <reaction evidence="5">
        <text>6-carboxyhexanoyl-[ACP] methyl ester + H2O = 6-carboxyhexanoyl-[ACP] + methanol + H(+)</text>
        <dbReference type="Rhea" id="RHEA:42700"/>
        <dbReference type="Rhea" id="RHEA-COMP:9955"/>
        <dbReference type="Rhea" id="RHEA-COMP:10186"/>
        <dbReference type="ChEBI" id="CHEBI:15377"/>
        <dbReference type="ChEBI" id="CHEBI:15378"/>
        <dbReference type="ChEBI" id="CHEBI:17790"/>
        <dbReference type="ChEBI" id="CHEBI:78846"/>
        <dbReference type="ChEBI" id="CHEBI:82735"/>
        <dbReference type="EC" id="3.1.1.85"/>
    </reaction>
</comment>
<gene>
    <name evidence="5 7" type="primary">bioH</name>
    <name evidence="7" type="ORF">SFSGTM_27580</name>
</gene>
<dbReference type="NCBIfam" id="TIGR01738">
    <property type="entry name" value="bioH"/>
    <property type="match status" value="1"/>
</dbReference>
<dbReference type="EC" id="3.1.1.85" evidence="5"/>
<dbReference type="InterPro" id="IPR000073">
    <property type="entry name" value="AB_hydrolase_1"/>
</dbReference>
<feature type="binding site" evidence="5">
    <location>
        <begin position="130"/>
        <end position="134"/>
    </location>
    <ligand>
        <name>substrate</name>
    </ligand>
</feature>